<dbReference type="InterPro" id="IPR027417">
    <property type="entry name" value="P-loop_NTPase"/>
</dbReference>
<accession>A0A319CZ17</accession>
<evidence type="ECO:0000313" key="2">
    <source>
        <dbReference type="Proteomes" id="UP000247810"/>
    </source>
</evidence>
<reference evidence="1 2" key="1">
    <citation type="submission" date="2018-02" db="EMBL/GenBank/DDBJ databases">
        <title>The genomes of Aspergillus section Nigri reveals drivers in fungal speciation.</title>
        <authorList>
            <consortium name="DOE Joint Genome Institute"/>
            <person name="Vesth T.C."/>
            <person name="Nybo J."/>
            <person name="Theobald S."/>
            <person name="Brandl J."/>
            <person name="Frisvad J.C."/>
            <person name="Nielsen K.F."/>
            <person name="Lyhne E.K."/>
            <person name="Kogle M.E."/>
            <person name="Kuo A."/>
            <person name="Riley R."/>
            <person name="Clum A."/>
            <person name="Nolan M."/>
            <person name="Lipzen A."/>
            <person name="Salamov A."/>
            <person name="Henrissat B."/>
            <person name="Wiebenga A."/>
            <person name="De vries R.P."/>
            <person name="Grigoriev I.V."/>
            <person name="Mortensen U.H."/>
            <person name="Andersen M.R."/>
            <person name="Baker S.E."/>
        </authorList>
    </citation>
    <scope>NUCLEOTIDE SEQUENCE [LARGE SCALE GENOMIC DNA]</scope>
    <source>
        <strain evidence="1 2">CBS 707.79</strain>
    </source>
</reference>
<evidence type="ECO:0000313" key="1">
    <source>
        <dbReference type="EMBL" id="PYH90170.1"/>
    </source>
</evidence>
<dbReference type="EMBL" id="KZ825995">
    <property type="protein sequence ID" value="PYH90170.1"/>
    <property type="molecule type" value="Genomic_DNA"/>
</dbReference>
<dbReference type="AlphaFoldDB" id="A0A319CZ17"/>
<name>A0A319CZ17_9EURO</name>
<feature type="non-terminal residue" evidence="1">
    <location>
        <position position="182"/>
    </location>
</feature>
<dbReference type="Gene3D" id="3.40.50.300">
    <property type="entry name" value="P-loop containing nucleotide triphosphate hydrolases"/>
    <property type="match status" value="1"/>
</dbReference>
<gene>
    <name evidence="1" type="ORF">BO71DRAFT_287176</name>
</gene>
<keyword evidence="2" id="KW-1185">Reference proteome</keyword>
<dbReference type="Proteomes" id="UP000247810">
    <property type="component" value="Unassembled WGS sequence"/>
</dbReference>
<organism evidence="1 2">
    <name type="scientific">Aspergillus ellipticus CBS 707.79</name>
    <dbReference type="NCBI Taxonomy" id="1448320"/>
    <lineage>
        <taxon>Eukaryota</taxon>
        <taxon>Fungi</taxon>
        <taxon>Dikarya</taxon>
        <taxon>Ascomycota</taxon>
        <taxon>Pezizomycotina</taxon>
        <taxon>Eurotiomycetes</taxon>
        <taxon>Eurotiomycetidae</taxon>
        <taxon>Eurotiales</taxon>
        <taxon>Aspergillaceae</taxon>
        <taxon>Aspergillus</taxon>
        <taxon>Aspergillus subgen. Circumdati</taxon>
    </lineage>
</organism>
<feature type="non-terminal residue" evidence="1">
    <location>
        <position position="1"/>
    </location>
</feature>
<dbReference type="VEuPathDB" id="FungiDB:BO71DRAFT_287176"/>
<evidence type="ECO:0008006" key="3">
    <source>
        <dbReference type="Google" id="ProtNLM"/>
    </source>
</evidence>
<dbReference type="SUPFAM" id="SSF52540">
    <property type="entry name" value="P-loop containing nucleoside triphosphate hydrolases"/>
    <property type="match status" value="1"/>
</dbReference>
<protein>
    <recommendedName>
        <fullName evidence="3">G domain-containing protein</fullName>
    </recommendedName>
</protein>
<sequence length="182" mass="20947">RTVHMIDTPGFDNPTQSDLEVLRQITQWLSESQIQLNGVIYCHRIMSATSVSNLQVIRKMCGDSNLPALALITTFWDLVDTDEGGERQKTLESTPHFWKELIERGSQPFSCDDDRSTALEPVEYIIKRNQAVRLQIQTEMGDPARLLEQTAAGKEIQGMDIAQLKRDMELMRRQNEEERERL</sequence>
<proteinExistence type="predicted"/>
<dbReference type="OrthoDB" id="8954335at2759"/>